<dbReference type="GO" id="GO:0016020">
    <property type="term" value="C:membrane"/>
    <property type="evidence" value="ECO:0007669"/>
    <property type="project" value="InterPro"/>
</dbReference>
<name>A0A2S6GUN7_9PSEU</name>
<dbReference type="AlphaFoldDB" id="A0A2S6GUN7"/>
<dbReference type="SUPFAM" id="SSF141072">
    <property type="entry name" value="CalX-like"/>
    <property type="match status" value="1"/>
</dbReference>
<feature type="signal peptide" evidence="5">
    <location>
        <begin position="1"/>
        <end position="29"/>
    </location>
</feature>
<evidence type="ECO:0000256" key="5">
    <source>
        <dbReference type="SAM" id="SignalP"/>
    </source>
</evidence>
<sequence length="628" mass="62694">MRTPRKSLVSAVVVVALAGAGLAVTPAGAAPPGVLPSTVDATLIPGGTTTVTKSVTTPAIPYNPDIVFLADTTGSMSAVIANVRSNIGTLTGNILTAQPSAQFAVAEFKDIKDTIPFRVNQQPTANISAVQAGTTQWVAAGGGDFPEDFINGLYRVASGDITFRPDSSRIVALFGDAPSHDPSNGRTLADAVTALQGINARVIAVNSSGLDAKGQAAALVSATGGVQLNNVPSSAVPQAILDGIKGTKVSVAPRVKTCAPELTVSNSPTSVSVTSGSVATFTETLTVSPSAAPGVYSCQVDYLVDGVSQGFVETTTVRVLGLSVGDITFAEPTSGTAGAVFTVTLNAAANAPVTVNYATANGTATAPADYTAASGTLTFAPGETSKTVTVQVAADTIDEPSETFTLTLSGASGATILRATGTATITDSDRDGTWTCSAGAARLALLQTTLASAAQANSPNDPCVEETPTLINANLSSGILSVLTGDVDATTDLIPNDQQTAVANGDGVRSSSNIAGATISLLGLANISVGAVTASAGFTCSNGTPVYSASSNVASLKVNGLTVAVGNGPLTIPLVVGTLKINTDTIVNGQYVRQAFALDTSVATVILGEAKVGYKGTSLHPSGNPCSM</sequence>
<dbReference type="PANTHER" id="PTHR11878">
    <property type="entry name" value="SODIUM/CALCIUM EXCHANGER"/>
    <property type="match status" value="1"/>
</dbReference>
<feature type="domain" description="VWFA" evidence="6">
    <location>
        <begin position="65"/>
        <end position="244"/>
    </location>
</feature>
<keyword evidence="2" id="KW-0677">Repeat</keyword>
<dbReference type="Pfam" id="PF03160">
    <property type="entry name" value="Calx-beta"/>
    <property type="match status" value="1"/>
</dbReference>
<gene>
    <name evidence="7" type="ORF">CLV40_104151</name>
</gene>
<keyword evidence="4" id="KW-0406">Ion transport</keyword>
<dbReference type="SUPFAM" id="SSF53300">
    <property type="entry name" value="vWA-like"/>
    <property type="match status" value="1"/>
</dbReference>
<dbReference type="PROSITE" id="PS50234">
    <property type="entry name" value="VWFA"/>
    <property type="match status" value="1"/>
</dbReference>
<dbReference type="InterPro" id="IPR051171">
    <property type="entry name" value="CaCA"/>
</dbReference>
<evidence type="ECO:0000256" key="1">
    <source>
        <dbReference type="ARBA" id="ARBA00022729"/>
    </source>
</evidence>
<dbReference type="GO" id="GO:0007154">
    <property type="term" value="P:cell communication"/>
    <property type="evidence" value="ECO:0007669"/>
    <property type="project" value="InterPro"/>
</dbReference>
<dbReference type="GO" id="GO:0030001">
    <property type="term" value="P:metal ion transport"/>
    <property type="evidence" value="ECO:0007669"/>
    <property type="project" value="TreeGrafter"/>
</dbReference>
<evidence type="ECO:0000313" key="7">
    <source>
        <dbReference type="EMBL" id="PPK68907.1"/>
    </source>
</evidence>
<evidence type="ECO:0000256" key="3">
    <source>
        <dbReference type="ARBA" id="ARBA00022837"/>
    </source>
</evidence>
<dbReference type="PANTHER" id="PTHR11878:SF65">
    <property type="entry name" value="NA_CA-EXCHANGE PROTEIN, ISOFORM G"/>
    <property type="match status" value="1"/>
</dbReference>
<protein>
    <submittedName>
        <fullName evidence="7">Calx-beta domain-containing protein</fullName>
    </submittedName>
</protein>
<proteinExistence type="predicted"/>
<evidence type="ECO:0000313" key="8">
    <source>
        <dbReference type="Proteomes" id="UP000239203"/>
    </source>
</evidence>
<evidence type="ECO:0000256" key="4">
    <source>
        <dbReference type="ARBA" id="ARBA00023065"/>
    </source>
</evidence>
<keyword evidence="3" id="KW-0106">Calcium</keyword>
<dbReference type="SMART" id="SM00237">
    <property type="entry name" value="Calx_beta"/>
    <property type="match status" value="1"/>
</dbReference>
<organism evidence="7 8">
    <name type="scientific">Actinokineospora auranticolor</name>
    <dbReference type="NCBI Taxonomy" id="155976"/>
    <lineage>
        <taxon>Bacteria</taxon>
        <taxon>Bacillati</taxon>
        <taxon>Actinomycetota</taxon>
        <taxon>Actinomycetes</taxon>
        <taxon>Pseudonocardiales</taxon>
        <taxon>Pseudonocardiaceae</taxon>
        <taxon>Actinokineospora</taxon>
    </lineage>
</organism>
<dbReference type="Proteomes" id="UP000239203">
    <property type="component" value="Unassembled WGS sequence"/>
</dbReference>
<dbReference type="InterPro" id="IPR038081">
    <property type="entry name" value="CalX-like_sf"/>
</dbReference>
<keyword evidence="1 5" id="KW-0732">Signal</keyword>
<evidence type="ECO:0000259" key="6">
    <source>
        <dbReference type="PROSITE" id="PS50234"/>
    </source>
</evidence>
<dbReference type="InterPro" id="IPR002035">
    <property type="entry name" value="VWF_A"/>
</dbReference>
<reference evidence="7 8" key="1">
    <citation type="submission" date="2018-02" db="EMBL/GenBank/DDBJ databases">
        <title>Genomic Encyclopedia of Archaeal and Bacterial Type Strains, Phase II (KMG-II): from individual species to whole genera.</title>
        <authorList>
            <person name="Goeker M."/>
        </authorList>
    </citation>
    <scope>NUCLEOTIDE SEQUENCE [LARGE SCALE GENOMIC DNA]</scope>
    <source>
        <strain evidence="7 8">YU 961-1</strain>
    </source>
</reference>
<dbReference type="EMBL" id="PTIX01000004">
    <property type="protein sequence ID" value="PPK68907.1"/>
    <property type="molecule type" value="Genomic_DNA"/>
</dbReference>
<evidence type="ECO:0000256" key="2">
    <source>
        <dbReference type="ARBA" id="ARBA00022737"/>
    </source>
</evidence>
<comment type="caution">
    <text evidence="7">The sequence shown here is derived from an EMBL/GenBank/DDBJ whole genome shotgun (WGS) entry which is preliminary data.</text>
</comment>
<dbReference type="Gene3D" id="2.60.40.2030">
    <property type="match status" value="1"/>
</dbReference>
<dbReference type="InterPro" id="IPR036465">
    <property type="entry name" value="vWFA_dom_sf"/>
</dbReference>
<dbReference type="InterPro" id="IPR003644">
    <property type="entry name" value="Calx_beta"/>
</dbReference>
<dbReference type="Gene3D" id="3.40.50.410">
    <property type="entry name" value="von Willebrand factor, type A domain"/>
    <property type="match status" value="1"/>
</dbReference>
<accession>A0A2S6GUN7</accession>
<feature type="chain" id="PRO_5015429518" evidence="5">
    <location>
        <begin position="30"/>
        <end position="628"/>
    </location>
</feature>
<keyword evidence="4" id="KW-0813">Transport</keyword>
<keyword evidence="8" id="KW-1185">Reference proteome</keyword>